<dbReference type="GO" id="GO:0005886">
    <property type="term" value="C:plasma membrane"/>
    <property type="evidence" value="ECO:0007669"/>
    <property type="project" value="UniProtKB-SubCell"/>
</dbReference>
<keyword evidence="14" id="KW-1185">Reference proteome</keyword>
<evidence type="ECO:0000256" key="8">
    <source>
        <dbReference type="ARBA" id="ARBA00023112"/>
    </source>
</evidence>
<evidence type="ECO:0000259" key="12">
    <source>
        <dbReference type="PROSITE" id="PS50928"/>
    </source>
</evidence>
<protein>
    <submittedName>
        <fullName evidence="13">Binding-protein-dependent transport systems inner membrane component</fullName>
    </submittedName>
</protein>
<evidence type="ECO:0000256" key="6">
    <source>
        <dbReference type="ARBA" id="ARBA00022989"/>
    </source>
</evidence>
<organism evidence="13">
    <name type="scientific">Vecturithrix granuli</name>
    <dbReference type="NCBI Taxonomy" id="1499967"/>
    <lineage>
        <taxon>Bacteria</taxon>
        <taxon>Candidatus Moduliflexota</taxon>
        <taxon>Candidatus Vecturitrichia</taxon>
        <taxon>Candidatus Vecturitrichales</taxon>
        <taxon>Candidatus Vecturitrichaceae</taxon>
        <taxon>Candidatus Vecturithrix</taxon>
    </lineage>
</organism>
<gene>
    <name evidence="13" type="ORF">U27_04605</name>
</gene>
<dbReference type="HOGENOM" id="CLU_036879_0_1_0"/>
<keyword evidence="9 11" id="KW-0472">Membrane</keyword>
<evidence type="ECO:0000256" key="2">
    <source>
        <dbReference type="ARBA" id="ARBA00022448"/>
    </source>
</evidence>
<evidence type="ECO:0000313" key="14">
    <source>
        <dbReference type="Proteomes" id="UP000030661"/>
    </source>
</evidence>
<name>A0A081BZ83_VECG1</name>
<feature type="transmembrane region" description="Helical" evidence="11">
    <location>
        <begin position="169"/>
        <end position="186"/>
    </location>
</feature>
<dbReference type="SUPFAM" id="SSF161098">
    <property type="entry name" value="MetI-like"/>
    <property type="match status" value="1"/>
</dbReference>
<keyword evidence="5 11" id="KW-0812">Transmembrane</keyword>
<reference evidence="13" key="1">
    <citation type="journal article" date="2015" name="PeerJ">
        <title>First genomic representation of candidate bacterial phylum KSB3 points to enhanced environmental sensing as a trigger of wastewater bulking.</title>
        <authorList>
            <person name="Sekiguchi Y."/>
            <person name="Ohashi A."/>
            <person name="Parks D.H."/>
            <person name="Yamauchi T."/>
            <person name="Tyson G.W."/>
            <person name="Hugenholtz P."/>
        </authorList>
    </citation>
    <scope>NUCLEOTIDE SEQUENCE [LARGE SCALE GENOMIC DNA]</scope>
</reference>
<keyword evidence="2 11" id="KW-0813">Transport</keyword>
<dbReference type="AlphaFoldDB" id="A0A081BZ83"/>
<feature type="transmembrane region" description="Helical" evidence="11">
    <location>
        <begin position="133"/>
        <end position="157"/>
    </location>
</feature>
<evidence type="ECO:0000256" key="7">
    <source>
        <dbReference type="ARBA" id="ARBA00023065"/>
    </source>
</evidence>
<comment type="similarity">
    <text evidence="10">Belongs to the binding-protein-dependent transport system permease family. OppBC subfamily.</text>
</comment>
<dbReference type="STRING" id="1499967.U27_04605"/>
<dbReference type="InterPro" id="IPR045621">
    <property type="entry name" value="BPD_transp_1_N"/>
</dbReference>
<proteinExistence type="inferred from homology"/>
<feature type="transmembrane region" description="Helical" evidence="11">
    <location>
        <begin position="101"/>
        <end position="121"/>
    </location>
</feature>
<dbReference type="Pfam" id="PF00528">
    <property type="entry name" value="BPD_transp_1"/>
    <property type="match status" value="1"/>
</dbReference>
<keyword evidence="8" id="KW-0921">Nickel transport</keyword>
<evidence type="ECO:0000256" key="1">
    <source>
        <dbReference type="ARBA" id="ARBA00004651"/>
    </source>
</evidence>
<accession>A0A081BZ83</accession>
<feature type="transmembrane region" description="Helical" evidence="11">
    <location>
        <begin position="9"/>
        <end position="30"/>
    </location>
</feature>
<dbReference type="Proteomes" id="UP000030661">
    <property type="component" value="Unassembled WGS sequence"/>
</dbReference>
<dbReference type="InterPro" id="IPR000515">
    <property type="entry name" value="MetI-like"/>
</dbReference>
<evidence type="ECO:0000313" key="13">
    <source>
        <dbReference type="EMBL" id="GAK57638.1"/>
    </source>
</evidence>
<evidence type="ECO:0000256" key="4">
    <source>
        <dbReference type="ARBA" id="ARBA00022596"/>
    </source>
</evidence>
<dbReference type="InterPro" id="IPR050045">
    <property type="entry name" value="Opp2B"/>
</dbReference>
<comment type="subcellular location">
    <subcellularLocation>
        <location evidence="1 11">Cell membrane</location>
        <topology evidence="1 11">Multi-pass membrane protein</topology>
    </subcellularLocation>
</comment>
<dbReference type="PANTHER" id="PTHR43163:SF6">
    <property type="entry name" value="DIPEPTIDE TRANSPORT SYSTEM PERMEASE PROTEIN DPPB-RELATED"/>
    <property type="match status" value="1"/>
</dbReference>
<dbReference type="GO" id="GO:0015099">
    <property type="term" value="F:nickel cation transmembrane transporter activity"/>
    <property type="evidence" value="ECO:0007669"/>
    <property type="project" value="InterPro"/>
</dbReference>
<sequence>MRNYILRRLLLTIPVIVGVSTLVFLFIHLIPGDPIQVMLGESAKPTDVEALRRALGLDRPLSEQYMAFFKGLVTGNLGVSIHTGQPILATIVSRLPATLELTLSSMCVALLISIPLGVISASKQYSLLDNGSMFFALLGISMPNFWLGPLLILLFSVNLGWLPVSGRGGLLHLVLPAITLGTALAAKLTRMTRSSVLEILHEDYITTARSKGLHEGFVIFKHALRNALIPVITVIGIQFGALLSGALITETIFAWPGIGRLTITAIQKRDYPLVQGCVLLIAFGYVFANLITDLAYAWADPRIRFENKNSD</sequence>
<evidence type="ECO:0000256" key="5">
    <source>
        <dbReference type="ARBA" id="ARBA00022692"/>
    </source>
</evidence>
<dbReference type="InterPro" id="IPR035906">
    <property type="entry name" value="MetI-like_sf"/>
</dbReference>
<dbReference type="EMBL" id="DF820466">
    <property type="protein sequence ID" value="GAK57638.1"/>
    <property type="molecule type" value="Genomic_DNA"/>
</dbReference>
<evidence type="ECO:0000256" key="11">
    <source>
        <dbReference type="RuleBase" id="RU363032"/>
    </source>
</evidence>
<dbReference type="eggNOG" id="COG0601">
    <property type="taxonomic scope" value="Bacteria"/>
</dbReference>
<dbReference type="NCBIfam" id="NF045470">
    <property type="entry name" value="Opp2B"/>
    <property type="match status" value="1"/>
</dbReference>
<keyword evidence="4" id="KW-0533">Nickel</keyword>
<keyword evidence="3" id="KW-1003">Cell membrane</keyword>
<dbReference type="CDD" id="cd06261">
    <property type="entry name" value="TM_PBP2"/>
    <property type="match status" value="1"/>
</dbReference>
<feature type="domain" description="ABC transmembrane type-1" evidence="12">
    <location>
        <begin position="95"/>
        <end position="292"/>
    </location>
</feature>
<evidence type="ECO:0000256" key="10">
    <source>
        <dbReference type="ARBA" id="ARBA00024202"/>
    </source>
</evidence>
<evidence type="ECO:0000256" key="3">
    <source>
        <dbReference type="ARBA" id="ARBA00022475"/>
    </source>
</evidence>
<dbReference type="Pfam" id="PF19300">
    <property type="entry name" value="BPD_transp_1_N"/>
    <property type="match status" value="1"/>
</dbReference>
<dbReference type="Gene3D" id="1.10.3720.10">
    <property type="entry name" value="MetI-like"/>
    <property type="match status" value="1"/>
</dbReference>
<feature type="transmembrane region" description="Helical" evidence="11">
    <location>
        <begin position="273"/>
        <end position="299"/>
    </location>
</feature>
<evidence type="ECO:0000256" key="9">
    <source>
        <dbReference type="ARBA" id="ARBA00023136"/>
    </source>
</evidence>
<keyword evidence="6 11" id="KW-1133">Transmembrane helix</keyword>
<feature type="transmembrane region" description="Helical" evidence="11">
    <location>
        <begin position="227"/>
        <end position="253"/>
    </location>
</feature>
<keyword evidence="7" id="KW-0406">Ion transport</keyword>
<dbReference type="PANTHER" id="PTHR43163">
    <property type="entry name" value="DIPEPTIDE TRANSPORT SYSTEM PERMEASE PROTEIN DPPB-RELATED"/>
    <property type="match status" value="1"/>
</dbReference>
<dbReference type="PROSITE" id="PS50928">
    <property type="entry name" value="ABC_TM1"/>
    <property type="match status" value="1"/>
</dbReference>